<feature type="non-terminal residue" evidence="2">
    <location>
        <position position="285"/>
    </location>
</feature>
<proteinExistence type="predicted"/>
<feature type="compositionally biased region" description="Basic residues" evidence="1">
    <location>
        <begin position="125"/>
        <end position="136"/>
    </location>
</feature>
<evidence type="ECO:0000256" key="1">
    <source>
        <dbReference type="SAM" id="MobiDB-lite"/>
    </source>
</evidence>
<feature type="region of interest" description="Disordered" evidence="1">
    <location>
        <begin position="45"/>
        <end position="77"/>
    </location>
</feature>
<keyword evidence="3" id="KW-1185">Reference proteome</keyword>
<protein>
    <submittedName>
        <fullName evidence="2">Uncharacterized protein</fullName>
    </submittedName>
</protein>
<evidence type="ECO:0000313" key="3">
    <source>
        <dbReference type="Proteomes" id="UP000230750"/>
    </source>
</evidence>
<dbReference type="EMBL" id="MRZV01001659">
    <property type="protein sequence ID" value="PIK36543.1"/>
    <property type="molecule type" value="Genomic_DNA"/>
</dbReference>
<organism evidence="2 3">
    <name type="scientific">Stichopus japonicus</name>
    <name type="common">Sea cucumber</name>
    <dbReference type="NCBI Taxonomy" id="307972"/>
    <lineage>
        <taxon>Eukaryota</taxon>
        <taxon>Metazoa</taxon>
        <taxon>Echinodermata</taxon>
        <taxon>Eleutherozoa</taxon>
        <taxon>Echinozoa</taxon>
        <taxon>Holothuroidea</taxon>
        <taxon>Aspidochirotacea</taxon>
        <taxon>Aspidochirotida</taxon>
        <taxon>Stichopodidae</taxon>
        <taxon>Apostichopus</taxon>
    </lineage>
</organism>
<reference evidence="2 3" key="1">
    <citation type="journal article" date="2017" name="PLoS Biol.">
        <title>The sea cucumber genome provides insights into morphological evolution and visceral regeneration.</title>
        <authorList>
            <person name="Zhang X."/>
            <person name="Sun L."/>
            <person name="Yuan J."/>
            <person name="Sun Y."/>
            <person name="Gao Y."/>
            <person name="Zhang L."/>
            <person name="Li S."/>
            <person name="Dai H."/>
            <person name="Hamel J.F."/>
            <person name="Liu C."/>
            <person name="Yu Y."/>
            <person name="Liu S."/>
            <person name="Lin W."/>
            <person name="Guo K."/>
            <person name="Jin S."/>
            <person name="Xu P."/>
            <person name="Storey K.B."/>
            <person name="Huan P."/>
            <person name="Zhang T."/>
            <person name="Zhou Y."/>
            <person name="Zhang J."/>
            <person name="Lin C."/>
            <person name="Li X."/>
            <person name="Xing L."/>
            <person name="Huo D."/>
            <person name="Sun M."/>
            <person name="Wang L."/>
            <person name="Mercier A."/>
            <person name="Li F."/>
            <person name="Yang H."/>
            <person name="Xiang J."/>
        </authorList>
    </citation>
    <scope>NUCLEOTIDE SEQUENCE [LARGE SCALE GENOMIC DNA]</scope>
    <source>
        <strain evidence="2">Shaxun</strain>
        <tissue evidence="2">Muscle</tissue>
    </source>
</reference>
<evidence type="ECO:0000313" key="2">
    <source>
        <dbReference type="EMBL" id="PIK36543.1"/>
    </source>
</evidence>
<feature type="region of interest" description="Disordered" evidence="1">
    <location>
        <begin position="107"/>
        <end position="176"/>
    </location>
</feature>
<sequence length="285" mass="31697">MGRLFLEADPEEEDESANTSQARTTQDLAMYQEFFMELTDFEEFFQDSPNTEDESSDGYIGTDASEVHHRSSSRVSSILQGNLRENRLSLPNLSLYSNFSATKHGNMEVSDSEIQPIRAPGGKSSRCKSSSRKQGRLKSNDKKQAASKKAAKNSKSSPSLRRSAPPTKSGGAKLSKSLTSLRSLEQAGPFKAGAEEYWDRLDALRSSMSISQMTIQSQTESGQLPLGTTENVYPDVDNVSPEVYITMSARTKRVQPFQQIAHPDMLGHVSPKWKEFLYERPVKAQ</sequence>
<feature type="compositionally biased region" description="Polar residues" evidence="1">
    <location>
        <begin position="17"/>
        <end position="27"/>
    </location>
</feature>
<comment type="caution">
    <text evidence="2">The sequence shown here is derived from an EMBL/GenBank/DDBJ whole genome shotgun (WGS) entry which is preliminary data.</text>
</comment>
<feature type="compositionally biased region" description="Acidic residues" evidence="1">
    <location>
        <begin position="45"/>
        <end position="56"/>
    </location>
</feature>
<dbReference type="AlphaFoldDB" id="A0A2G8JLD6"/>
<accession>A0A2G8JLD6</accession>
<feature type="region of interest" description="Disordered" evidence="1">
    <location>
        <begin position="1"/>
        <end position="28"/>
    </location>
</feature>
<dbReference type="Proteomes" id="UP000230750">
    <property type="component" value="Unassembled WGS sequence"/>
</dbReference>
<gene>
    <name evidence="2" type="ORF">BSL78_26629</name>
</gene>
<name>A0A2G8JLD6_STIJA</name>